<sequence>MGTVRRGGEGVVVSPLVVAVRRQGAVVPEWLGAAVRVLLGLEAVMCLVRLGFDVLEGELWAQAAAGRVSDTDPGVRRMLASWSTGTADNALFFLTAAVFIAWLYRAHRAAQSIAPGRLTNSPGWTIASWFVPLGSLWMPYQSVRDIWQASGPTDDKRPRLVLAWWLLFTVARWSGLLTGGLATALRTDPGAEVGLYVFFGVRSVMEATAAVLAVVMVRRLMKRQGQAEQVLDDEWAVPA</sequence>
<dbReference type="EMBL" id="JADKYB010000024">
    <property type="protein sequence ID" value="MBM9509349.1"/>
    <property type="molecule type" value="Genomic_DNA"/>
</dbReference>
<evidence type="ECO:0000313" key="3">
    <source>
        <dbReference type="EMBL" id="MBM9509349.1"/>
    </source>
</evidence>
<proteinExistence type="predicted"/>
<protein>
    <submittedName>
        <fullName evidence="3">DUF4328 domain-containing protein</fullName>
    </submittedName>
</protein>
<comment type="caution">
    <text evidence="3">The sequence shown here is derived from an EMBL/GenBank/DDBJ whole genome shotgun (WGS) entry which is preliminary data.</text>
</comment>
<dbReference type="RefSeq" id="WP_205362275.1">
    <property type="nucleotide sequence ID" value="NZ_JADKYB010000024.1"/>
</dbReference>
<accession>A0ABS2U170</accession>
<keyword evidence="1" id="KW-1133">Transmembrane helix</keyword>
<dbReference type="Proteomes" id="UP000749040">
    <property type="component" value="Unassembled WGS sequence"/>
</dbReference>
<keyword evidence="1" id="KW-0472">Membrane</keyword>
<feature type="transmembrane region" description="Helical" evidence="1">
    <location>
        <begin position="161"/>
        <end position="181"/>
    </location>
</feature>
<dbReference type="InterPro" id="IPR025565">
    <property type="entry name" value="DUF4328"/>
</dbReference>
<keyword evidence="4" id="KW-1185">Reference proteome</keyword>
<feature type="domain" description="DUF4328" evidence="2">
    <location>
        <begin position="81"/>
        <end position="221"/>
    </location>
</feature>
<gene>
    <name evidence="3" type="ORF">ITX44_33345</name>
</gene>
<feature type="transmembrane region" description="Helical" evidence="1">
    <location>
        <begin position="193"/>
        <end position="217"/>
    </location>
</feature>
<dbReference type="Pfam" id="PF14219">
    <property type="entry name" value="DUF4328"/>
    <property type="match status" value="1"/>
</dbReference>
<evidence type="ECO:0000259" key="2">
    <source>
        <dbReference type="Pfam" id="PF14219"/>
    </source>
</evidence>
<keyword evidence="1" id="KW-0812">Transmembrane</keyword>
<feature type="transmembrane region" description="Helical" evidence="1">
    <location>
        <begin position="86"/>
        <end position="104"/>
    </location>
</feature>
<organism evidence="3 4">
    <name type="scientific">Actinacidiphila acididurans</name>
    <dbReference type="NCBI Taxonomy" id="2784346"/>
    <lineage>
        <taxon>Bacteria</taxon>
        <taxon>Bacillati</taxon>
        <taxon>Actinomycetota</taxon>
        <taxon>Actinomycetes</taxon>
        <taxon>Kitasatosporales</taxon>
        <taxon>Streptomycetaceae</taxon>
        <taxon>Actinacidiphila</taxon>
    </lineage>
</organism>
<reference evidence="3 4" key="1">
    <citation type="submission" date="2021-01" db="EMBL/GenBank/DDBJ databases">
        <title>Streptomyces acididurans sp. nov., isolated from a peat swamp forest soil.</title>
        <authorList>
            <person name="Chantavorakit T."/>
            <person name="Duangmal K."/>
        </authorList>
    </citation>
    <scope>NUCLEOTIDE SEQUENCE [LARGE SCALE GENOMIC DNA]</scope>
    <source>
        <strain evidence="3 4">KK5PA1</strain>
    </source>
</reference>
<evidence type="ECO:0000313" key="4">
    <source>
        <dbReference type="Proteomes" id="UP000749040"/>
    </source>
</evidence>
<evidence type="ECO:0000256" key="1">
    <source>
        <dbReference type="SAM" id="Phobius"/>
    </source>
</evidence>
<name>A0ABS2U170_9ACTN</name>